<dbReference type="PANTHER" id="PTHR11440">
    <property type="entry name" value="LECITHIN-CHOLESTEROL ACYLTRANSFERASE-RELATED"/>
    <property type="match status" value="1"/>
</dbReference>
<dbReference type="InterPro" id="IPR029058">
    <property type="entry name" value="AB_hydrolase_fold"/>
</dbReference>
<keyword evidence="2" id="KW-1185">Reference proteome</keyword>
<reference evidence="1 2" key="1">
    <citation type="submission" date="2018-07" db="EMBL/GenBank/DDBJ databases">
        <title>Lottiidibacillus patelloidae gen. nov., sp. nov., isolated from the intestinal tract of a marine limpet and the reclassification of B. taeanensis BH030017T, B. algicola KMM 3737T and B. hwajinpoensis SW-72T as genus Lottiidibacillus.</title>
        <authorList>
            <person name="Liu R."/>
            <person name="Huang Z."/>
        </authorList>
    </citation>
    <scope>NUCLEOTIDE SEQUENCE [LARGE SCALE GENOMIC DNA]</scope>
    <source>
        <strain evidence="1 2">BH030017</strain>
    </source>
</reference>
<dbReference type="Proteomes" id="UP000253314">
    <property type="component" value="Unassembled WGS sequence"/>
</dbReference>
<name>A0A366Y342_9BACI</name>
<dbReference type="AlphaFoldDB" id="A0A366Y342"/>
<dbReference type="EMBL" id="QOCW01000003">
    <property type="protein sequence ID" value="RBW70804.1"/>
    <property type="molecule type" value="Genomic_DNA"/>
</dbReference>
<protein>
    <submittedName>
        <fullName evidence="1">Acetyltransferase</fullName>
    </submittedName>
</protein>
<dbReference type="OrthoDB" id="503948at2"/>
<dbReference type="SUPFAM" id="SSF53474">
    <property type="entry name" value="alpha/beta-Hydrolases"/>
    <property type="match status" value="1"/>
</dbReference>
<gene>
    <name evidence="1" type="ORF">DS031_04840</name>
</gene>
<evidence type="ECO:0000313" key="1">
    <source>
        <dbReference type="EMBL" id="RBW70804.1"/>
    </source>
</evidence>
<comment type="caution">
    <text evidence="1">The sequence shown here is derived from an EMBL/GenBank/DDBJ whole genome shotgun (WGS) entry which is preliminary data.</text>
</comment>
<dbReference type="Gene3D" id="3.40.50.1820">
    <property type="entry name" value="alpha/beta hydrolase"/>
    <property type="match status" value="1"/>
</dbReference>
<accession>A0A366Y342</accession>
<dbReference type="InterPro" id="IPR003386">
    <property type="entry name" value="LACT/PDAT_acylTrfase"/>
</dbReference>
<dbReference type="ESTHER" id="9baci-a0a366y342">
    <property type="family name" value="Bacterial_EstLip_FamXIV"/>
</dbReference>
<evidence type="ECO:0000313" key="2">
    <source>
        <dbReference type="Proteomes" id="UP000253314"/>
    </source>
</evidence>
<organism evidence="1 2">
    <name type="scientific">Bacillus taeanensis</name>
    <dbReference type="NCBI Taxonomy" id="273032"/>
    <lineage>
        <taxon>Bacteria</taxon>
        <taxon>Bacillati</taxon>
        <taxon>Bacillota</taxon>
        <taxon>Bacilli</taxon>
        <taxon>Bacillales</taxon>
        <taxon>Bacillaceae</taxon>
        <taxon>Bacillus</taxon>
    </lineage>
</organism>
<dbReference type="GO" id="GO:0006629">
    <property type="term" value="P:lipid metabolic process"/>
    <property type="evidence" value="ECO:0007669"/>
    <property type="project" value="InterPro"/>
</dbReference>
<dbReference type="GO" id="GO:0008374">
    <property type="term" value="F:O-acyltransferase activity"/>
    <property type="evidence" value="ECO:0007669"/>
    <property type="project" value="InterPro"/>
</dbReference>
<dbReference type="Pfam" id="PF02450">
    <property type="entry name" value="LCAT"/>
    <property type="match status" value="1"/>
</dbReference>
<proteinExistence type="predicted"/>
<keyword evidence="1" id="KW-0808">Transferase</keyword>
<sequence length="432" mass="49208">MWFVNLLKGHRTPIIVVPGLFGSMSNEIIPGTGSWSFGIAKYAYEPFINMLEEMGYVQNKDLFIAFYDWRKQIPHSAKDYLYMKIKEVKRKTKAKKVHLICHSMGGLVARAYVQSDYYENDVQQLIILATPNAGSTPNYSYWTGGKMPGHGHHFNAVHLYMEVYLWLLGKLYKGNQIEAIHKHFKGLKDIMPGKDYGSYLINENKNGTMSFLSYEKMKTKNPFIDSLNDNRILIEKRGIKVTLIAGIGEETVQYLEVIPSDSKTKWADGQVVGEIKTDAGDGNASLNSVFLINGDKYMLRGSHIEILTESEPILRKKLLGKGLSNHKKTAKTKEEKDEIMILTEGKGDFYISEDKEYKHVKKGMNFTCGNIHYEQFSDTLSCLLISGKDLNNIRLKYRAKSERPVEIIMKQKGMQGKSLQNNMSAENEIEII</sequence>